<accession>A0AAW1QZ56</accession>
<sequence>MQVRTDNERLQRDNERFLRLVDSGEWGRGRVAELAQAGEVLQGERDALVKLIQSMREEYEATMRNKDEQEAELRGLKDRMLLGGAARNRMLVHGASSFNGLVRALKQDLVEEKAPHKALRDPKLMYQVDKLSMDDVSVFPDGELHVKDRSSAKQRGASFGMRAANPGAVPSRRRLSYSQPSSLQTISSAKRSRLINDPAKSYNDGTGIGGRSRSVSPEASSLLQPDLSGAGITPTARASQFAQQGPSESTRDAATSRKISEVLQSLTAQQTAELQAALALRASA</sequence>
<feature type="compositionally biased region" description="Polar residues" evidence="2">
    <location>
        <begin position="213"/>
        <end position="223"/>
    </location>
</feature>
<comment type="caution">
    <text evidence="3">The sequence shown here is derived from an EMBL/GenBank/DDBJ whole genome shotgun (WGS) entry which is preliminary data.</text>
</comment>
<evidence type="ECO:0000256" key="1">
    <source>
        <dbReference type="SAM" id="Coils"/>
    </source>
</evidence>
<feature type="compositionally biased region" description="Polar residues" evidence="2">
    <location>
        <begin position="236"/>
        <end position="248"/>
    </location>
</feature>
<organism evidence="3 4">
    <name type="scientific">Apatococcus lobatus</name>
    <dbReference type="NCBI Taxonomy" id="904363"/>
    <lineage>
        <taxon>Eukaryota</taxon>
        <taxon>Viridiplantae</taxon>
        <taxon>Chlorophyta</taxon>
        <taxon>core chlorophytes</taxon>
        <taxon>Trebouxiophyceae</taxon>
        <taxon>Chlorellales</taxon>
        <taxon>Chlorellaceae</taxon>
        <taxon>Apatococcus</taxon>
    </lineage>
</organism>
<evidence type="ECO:0000256" key="2">
    <source>
        <dbReference type="SAM" id="MobiDB-lite"/>
    </source>
</evidence>
<feature type="compositionally biased region" description="Polar residues" evidence="2">
    <location>
        <begin position="176"/>
        <end position="189"/>
    </location>
</feature>
<dbReference type="AlphaFoldDB" id="A0AAW1QZ56"/>
<name>A0AAW1QZ56_9CHLO</name>
<evidence type="ECO:0000313" key="3">
    <source>
        <dbReference type="EMBL" id="KAK9826551.1"/>
    </source>
</evidence>
<proteinExistence type="predicted"/>
<keyword evidence="1" id="KW-0175">Coiled coil</keyword>
<dbReference type="Proteomes" id="UP001438707">
    <property type="component" value="Unassembled WGS sequence"/>
</dbReference>
<reference evidence="3 4" key="1">
    <citation type="journal article" date="2024" name="Nat. Commun.">
        <title>Phylogenomics reveals the evolutionary origins of lichenization in chlorophyte algae.</title>
        <authorList>
            <person name="Puginier C."/>
            <person name="Libourel C."/>
            <person name="Otte J."/>
            <person name="Skaloud P."/>
            <person name="Haon M."/>
            <person name="Grisel S."/>
            <person name="Petersen M."/>
            <person name="Berrin J.G."/>
            <person name="Delaux P.M."/>
            <person name="Dal Grande F."/>
            <person name="Keller J."/>
        </authorList>
    </citation>
    <scope>NUCLEOTIDE SEQUENCE [LARGE SCALE GENOMIC DNA]</scope>
    <source>
        <strain evidence="3 4">SAG 2145</strain>
    </source>
</reference>
<protein>
    <submittedName>
        <fullName evidence="3">Uncharacterized protein</fullName>
    </submittedName>
</protein>
<evidence type="ECO:0000313" key="4">
    <source>
        <dbReference type="Proteomes" id="UP001438707"/>
    </source>
</evidence>
<keyword evidence="4" id="KW-1185">Reference proteome</keyword>
<feature type="coiled-coil region" evidence="1">
    <location>
        <begin position="52"/>
        <end position="79"/>
    </location>
</feature>
<dbReference type="EMBL" id="JALJOS010000020">
    <property type="protein sequence ID" value="KAK9826551.1"/>
    <property type="molecule type" value="Genomic_DNA"/>
</dbReference>
<gene>
    <name evidence="3" type="ORF">WJX74_002078</name>
</gene>
<feature type="region of interest" description="Disordered" evidence="2">
    <location>
        <begin position="147"/>
        <end position="256"/>
    </location>
</feature>